<dbReference type="RefSeq" id="WP_091629657.1">
    <property type="nucleotide sequence ID" value="NZ_FOEF01000045.1"/>
</dbReference>
<dbReference type="PANTHER" id="PTHR43004:SF19">
    <property type="entry name" value="BINDING MONOOXYGENASE, PUTATIVE (JCVI)-RELATED"/>
    <property type="match status" value="1"/>
</dbReference>
<keyword evidence="3" id="KW-0274">FAD</keyword>
<dbReference type="PRINTS" id="PR00420">
    <property type="entry name" value="RNGMNOXGNASE"/>
</dbReference>
<dbReference type="Pfam" id="PF01494">
    <property type="entry name" value="FAD_binding_3"/>
    <property type="match status" value="1"/>
</dbReference>
<dbReference type="GO" id="GO:0016709">
    <property type="term" value="F:oxidoreductase activity, acting on paired donors, with incorporation or reduction of molecular oxygen, NAD(P)H as one donor, and incorporation of one atom of oxygen"/>
    <property type="evidence" value="ECO:0007669"/>
    <property type="project" value="UniProtKB-ARBA"/>
</dbReference>
<dbReference type="InterPro" id="IPR036188">
    <property type="entry name" value="FAD/NAD-bd_sf"/>
</dbReference>
<dbReference type="Proteomes" id="UP000198582">
    <property type="component" value="Unassembled WGS sequence"/>
</dbReference>
<reference evidence="6" key="1">
    <citation type="submission" date="2016-10" db="EMBL/GenBank/DDBJ databases">
        <authorList>
            <person name="Varghese N."/>
            <person name="Submissions S."/>
        </authorList>
    </citation>
    <scope>NUCLEOTIDE SEQUENCE [LARGE SCALE GENOMIC DNA]</scope>
    <source>
        <strain evidence="6">DSM 44993</strain>
    </source>
</reference>
<dbReference type="PANTHER" id="PTHR43004">
    <property type="entry name" value="TRK SYSTEM POTASSIUM UPTAKE PROTEIN"/>
    <property type="match status" value="1"/>
</dbReference>
<dbReference type="Gene3D" id="3.50.50.60">
    <property type="entry name" value="FAD/NAD(P)-binding domain"/>
    <property type="match status" value="1"/>
</dbReference>
<dbReference type="InterPro" id="IPR050641">
    <property type="entry name" value="RIFMO-like"/>
</dbReference>
<feature type="domain" description="FAD-binding" evidence="4">
    <location>
        <begin position="3"/>
        <end position="331"/>
    </location>
</feature>
<dbReference type="SUPFAM" id="SSF51905">
    <property type="entry name" value="FAD/NAD(P)-binding domain"/>
    <property type="match status" value="1"/>
</dbReference>
<organism evidence="5 6">
    <name type="scientific">Amycolatopsis saalfeldensis</name>
    <dbReference type="NCBI Taxonomy" id="394193"/>
    <lineage>
        <taxon>Bacteria</taxon>
        <taxon>Bacillati</taxon>
        <taxon>Actinomycetota</taxon>
        <taxon>Actinomycetes</taxon>
        <taxon>Pseudonocardiales</taxon>
        <taxon>Pseudonocardiaceae</taxon>
        <taxon>Amycolatopsis</taxon>
    </lineage>
</organism>
<gene>
    <name evidence="5" type="ORF">SAMN04489732_14519</name>
</gene>
<dbReference type="InterPro" id="IPR002938">
    <property type="entry name" value="FAD-bd"/>
</dbReference>
<evidence type="ECO:0000256" key="3">
    <source>
        <dbReference type="ARBA" id="ARBA00022827"/>
    </source>
</evidence>
<keyword evidence="2" id="KW-0285">Flavoprotein</keyword>
<evidence type="ECO:0000256" key="2">
    <source>
        <dbReference type="ARBA" id="ARBA00022630"/>
    </source>
</evidence>
<evidence type="ECO:0000313" key="6">
    <source>
        <dbReference type="Proteomes" id="UP000198582"/>
    </source>
</evidence>
<evidence type="ECO:0000313" key="5">
    <source>
        <dbReference type="EMBL" id="SEP54394.1"/>
    </source>
</evidence>
<dbReference type="STRING" id="394193.SAMN04489732_14519"/>
<dbReference type="AlphaFoldDB" id="A0A1H8YQB4"/>
<dbReference type="EMBL" id="FOEF01000045">
    <property type="protein sequence ID" value="SEP54394.1"/>
    <property type="molecule type" value="Genomic_DNA"/>
</dbReference>
<evidence type="ECO:0000259" key="4">
    <source>
        <dbReference type="Pfam" id="PF01494"/>
    </source>
</evidence>
<dbReference type="OrthoDB" id="4141215at2"/>
<dbReference type="GO" id="GO:0071949">
    <property type="term" value="F:FAD binding"/>
    <property type="evidence" value="ECO:0007669"/>
    <property type="project" value="InterPro"/>
</dbReference>
<protein>
    <submittedName>
        <fullName evidence="5">2-polyprenyl-6-methoxyphenol hydroxylase</fullName>
    </submittedName>
</protein>
<proteinExistence type="predicted"/>
<dbReference type="Gene3D" id="3.30.70.2450">
    <property type="match status" value="1"/>
</dbReference>
<name>A0A1H8YQB4_9PSEU</name>
<dbReference type="Gene3D" id="3.40.30.120">
    <property type="match status" value="1"/>
</dbReference>
<keyword evidence="6" id="KW-1185">Reference proteome</keyword>
<evidence type="ECO:0000256" key="1">
    <source>
        <dbReference type="ARBA" id="ARBA00001974"/>
    </source>
</evidence>
<comment type="cofactor">
    <cofactor evidence="1">
        <name>FAD</name>
        <dbReference type="ChEBI" id="CHEBI:57692"/>
    </cofactor>
</comment>
<accession>A0A1H8YQB4</accession>
<sequence length="452" mass="49001">MESDVLIAGAGPAGLLLAGDLAEAGVGVTVLERRTTASNLTRAFGVHARTLEQFDQRGIADELIATGLRLRRLRLFVPADLDFGRLPGRHRYMLITPQTRTEQVLRARAERLRVKFAFGAKVTGVRQDAGGVDVTTADGGRRRGRYLVGADGAHSVVRRELGLPFDGRPILKSIMLADVRLTESTGNALRVSSVGDAFAFVAPFGDGWYRVTAWDRRRQVAEDVPLDLDEVREVTRRSLDTDLGMHGARWLSRFHCDERQVPRYRDGRVFLVGDAAHVHTPAGGQGMNTGLQDAANLGWKLAAVLSGQLPESLLDSYEAERHPVGKRVLRSSGAMIRLAMAKQRPARDRVIAGALSVGPLGRRAAGVVSGIGIRYAPPRGADRRVGARAEDADLPEGRLYELLRGGRFVHIGRKRPAGLPEHVVFARGEGEVLVRPDGYVAGVGDPAGYFTG</sequence>